<evidence type="ECO:0000256" key="7">
    <source>
        <dbReference type="ARBA" id="ARBA00022833"/>
    </source>
</evidence>
<dbReference type="Pfam" id="PF16275">
    <property type="entry name" value="SF1-HH"/>
    <property type="match status" value="1"/>
</dbReference>
<gene>
    <name evidence="16" type="ORF">BRETT_001780</name>
</gene>
<dbReference type="InterPro" id="IPR045071">
    <property type="entry name" value="BBP-like"/>
</dbReference>
<name>A0A871R6H9_DEKBR</name>
<accession>A0A871R6H9</accession>
<feature type="compositionally biased region" description="Polar residues" evidence="14">
    <location>
        <begin position="361"/>
        <end position="415"/>
    </location>
</feature>
<keyword evidence="6 11" id="KW-0863">Zinc-finger</keyword>
<evidence type="ECO:0000256" key="4">
    <source>
        <dbReference type="ARBA" id="ARBA00022664"/>
    </source>
</evidence>
<evidence type="ECO:0000256" key="10">
    <source>
        <dbReference type="ARBA" id="ARBA00023242"/>
    </source>
</evidence>
<feature type="domain" description="CCHC-type" evidence="15">
    <location>
        <begin position="290"/>
        <end position="304"/>
    </location>
</feature>
<comment type="similarity">
    <text evidence="2 13">Belongs to the BBP/SF1 family.</text>
</comment>
<evidence type="ECO:0000256" key="1">
    <source>
        <dbReference type="ARBA" id="ARBA00004123"/>
    </source>
</evidence>
<dbReference type="InterPro" id="IPR001878">
    <property type="entry name" value="Znf_CCHC"/>
</dbReference>
<evidence type="ECO:0000256" key="6">
    <source>
        <dbReference type="ARBA" id="ARBA00022771"/>
    </source>
</evidence>
<keyword evidence="13" id="KW-0747">Spliceosome</keyword>
<comment type="function">
    <text evidence="13">Necessary for the splicing of pre-mRNA. Has a role in the recognition of the branch site (5'-UACUAAC-3'), the pyrimidine tract and the 3'-splice site at the 3'-end of introns.</text>
</comment>
<dbReference type="GO" id="GO:0045131">
    <property type="term" value="F:pre-mRNA branch point binding"/>
    <property type="evidence" value="ECO:0007669"/>
    <property type="project" value="UniProtKB-UniRule"/>
</dbReference>
<dbReference type="Gene3D" id="3.30.1370.10">
    <property type="entry name" value="K Homology domain, type 1"/>
    <property type="match status" value="1"/>
</dbReference>
<keyword evidence="9 13" id="KW-0508">mRNA splicing</keyword>
<dbReference type="InterPro" id="IPR036612">
    <property type="entry name" value="KH_dom_type_1_sf"/>
</dbReference>
<evidence type="ECO:0000256" key="11">
    <source>
        <dbReference type="PROSITE-ProRule" id="PRU00047"/>
    </source>
</evidence>
<organism evidence="16 17">
    <name type="scientific">Dekkera bruxellensis</name>
    <name type="common">Brettanomyces custersii</name>
    <dbReference type="NCBI Taxonomy" id="5007"/>
    <lineage>
        <taxon>Eukaryota</taxon>
        <taxon>Fungi</taxon>
        <taxon>Dikarya</taxon>
        <taxon>Ascomycota</taxon>
        <taxon>Saccharomycotina</taxon>
        <taxon>Pichiomycetes</taxon>
        <taxon>Pichiales</taxon>
        <taxon>Pichiaceae</taxon>
        <taxon>Brettanomyces</taxon>
    </lineage>
</organism>
<feature type="compositionally biased region" description="Basic and acidic residues" evidence="14">
    <location>
        <begin position="591"/>
        <end position="603"/>
    </location>
</feature>
<dbReference type="InterPro" id="IPR004087">
    <property type="entry name" value="KH_dom"/>
</dbReference>
<dbReference type="GeneID" id="64573704"/>
<dbReference type="CDD" id="cd02395">
    <property type="entry name" value="KH-I_BBP"/>
    <property type="match status" value="1"/>
</dbReference>
<dbReference type="Gene3D" id="4.10.60.10">
    <property type="entry name" value="Zinc finger, CCHC-type"/>
    <property type="match status" value="1"/>
</dbReference>
<dbReference type="InterPro" id="IPR047086">
    <property type="entry name" value="SF1-HH_sf"/>
</dbReference>
<dbReference type="SMART" id="SM00343">
    <property type="entry name" value="ZnF_C2HC"/>
    <property type="match status" value="2"/>
</dbReference>
<keyword evidence="8 12" id="KW-0694">RNA-binding</keyword>
<feature type="region of interest" description="Disordered" evidence="14">
    <location>
        <begin position="1"/>
        <end position="30"/>
    </location>
</feature>
<dbReference type="SMART" id="SM00322">
    <property type="entry name" value="KH"/>
    <property type="match status" value="1"/>
</dbReference>
<evidence type="ECO:0000256" key="14">
    <source>
        <dbReference type="SAM" id="MobiDB-lite"/>
    </source>
</evidence>
<comment type="subcellular location">
    <subcellularLocation>
        <location evidence="1 13">Nucleus</location>
    </subcellularLocation>
</comment>
<dbReference type="GO" id="GO:0000398">
    <property type="term" value="P:mRNA splicing, via spliceosome"/>
    <property type="evidence" value="ECO:0007669"/>
    <property type="project" value="UniProtKB-UniRule"/>
</dbReference>
<dbReference type="Gene3D" id="6.10.140.1790">
    <property type="match status" value="1"/>
</dbReference>
<dbReference type="GO" id="GO:0008270">
    <property type="term" value="F:zinc ion binding"/>
    <property type="evidence" value="ECO:0007669"/>
    <property type="project" value="UniProtKB-UniRule"/>
</dbReference>
<evidence type="ECO:0000256" key="12">
    <source>
        <dbReference type="PROSITE-ProRule" id="PRU00117"/>
    </source>
</evidence>
<keyword evidence="5 13" id="KW-0479">Metal-binding</keyword>
<dbReference type="Pfam" id="PF22675">
    <property type="entry name" value="KH-I_KHDC4-BBP"/>
    <property type="match status" value="1"/>
</dbReference>
<dbReference type="InterPro" id="IPR055256">
    <property type="entry name" value="KH_1_KHDC4/BBP-like"/>
</dbReference>
<dbReference type="RefSeq" id="XP_041135205.1">
    <property type="nucleotide sequence ID" value="XM_041280322.1"/>
</dbReference>
<dbReference type="GO" id="GO:0048024">
    <property type="term" value="P:regulation of mRNA splicing, via spliceosome"/>
    <property type="evidence" value="ECO:0007669"/>
    <property type="project" value="TreeGrafter"/>
</dbReference>
<feature type="compositionally biased region" description="Basic and acidic residues" evidence="14">
    <location>
        <begin position="445"/>
        <end position="476"/>
    </location>
</feature>
<keyword evidence="10 13" id="KW-0539">Nucleus</keyword>
<dbReference type="Pfam" id="PF00098">
    <property type="entry name" value="zf-CCHC"/>
    <property type="match status" value="1"/>
</dbReference>
<dbReference type="EMBL" id="CP063132">
    <property type="protein sequence ID" value="QOU18712.1"/>
    <property type="molecule type" value="Genomic_DNA"/>
</dbReference>
<feature type="compositionally biased region" description="Basic and acidic residues" evidence="14">
    <location>
        <begin position="14"/>
        <end position="25"/>
    </location>
</feature>
<dbReference type="SUPFAM" id="SSF54791">
    <property type="entry name" value="Eukaryotic type KH-domain (KH-domain type I)"/>
    <property type="match status" value="1"/>
</dbReference>
<dbReference type="OrthoDB" id="6777263at2759"/>
<evidence type="ECO:0000313" key="16">
    <source>
        <dbReference type="EMBL" id="QOU18712.1"/>
    </source>
</evidence>
<feature type="compositionally biased region" description="Low complexity" evidence="14">
    <location>
        <begin position="422"/>
        <end position="436"/>
    </location>
</feature>
<feature type="compositionally biased region" description="Polar residues" evidence="14">
    <location>
        <begin position="547"/>
        <end position="576"/>
    </location>
</feature>
<dbReference type="PROSITE" id="PS50158">
    <property type="entry name" value="ZF_CCHC"/>
    <property type="match status" value="2"/>
</dbReference>
<dbReference type="InterPro" id="IPR032570">
    <property type="entry name" value="SF1-HH"/>
</dbReference>
<feature type="region of interest" description="Disordered" evidence="14">
    <location>
        <begin position="72"/>
        <end position="96"/>
    </location>
</feature>
<evidence type="ECO:0000256" key="9">
    <source>
        <dbReference type="ARBA" id="ARBA00023187"/>
    </source>
</evidence>
<feature type="compositionally biased region" description="Polar residues" evidence="14">
    <location>
        <begin position="478"/>
        <end position="490"/>
    </location>
</feature>
<dbReference type="InterPro" id="IPR036875">
    <property type="entry name" value="Znf_CCHC_sf"/>
</dbReference>
<proteinExistence type="inferred from homology"/>
<evidence type="ECO:0000256" key="8">
    <source>
        <dbReference type="ARBA" id="ARBA00022884"/>
    </source>
</evidence>
<protein>
    <recommendedName>
        <fullName evidence="3 13">Branchpoint-bridging protein</fullName>
    </recommendedName>
</protein>
<feature type="compositionally biased region" description="Basic and acidic residues" evidence="14">
    <location>
        <begin position="505"/>
        <end position="524"/>
    </location>
</feature>
<evidence type="ECO:0000256" key="5">
    <source>
        <dbReference type="ARBA" id="ARBA00022723"/>
    </source>
</evidence>
<dbReference type="PANTHER" id="PTHR11208">
    <property type="entry name" value="RNA-BINDING PROTEIN RELATED"/>
    <property type="match status" value="1"/>
</dbReference>
<evidence type="ECO:0000256" key="3">
    <source>
        <dbReference type="ARBA" id="ARBA00017984"/>
    </source>
</evidence>
<dbReference type="Proteomes" id="UP000663131">
    <property type="component" value="Chromosome 4"/>
</dbReference>
<feature type="domain" description="CCHC-type" evidence="15">
    <location>
        <begin position="263"/>
        <end position="278"/>
    </location>
</feature>
<dbReference type="PROSITE" id="PS50084">
    <property type="entry name" value="KH_TYPE_1"/>
    <property type="match status" value="1"/>
</dbReference>
<feature type="compositionally biased region" description="Pro residues" evidence="14">
    <location>
        <begin position="639"/>
        <end position="659"/>
    </location>
</feature>
<evidence type="ECO:0000256" key="13">
    <source>
        <dbReference type="RuleBase" id="RU367126"/>
    </source>
</evidence>
<dbReference type="SUPFAM" id="SSF57756">
    <property type="entry name" value="Retrovirus zinc finger-like domains"/>
    <property type="match status" value="1"/>
</dbReference>
<evidence type="ECO:0000256" key="2">
    <source>
        <dbReference type="ARBA" id="ARBA00010382"/>
    </source>
</evidence>
<dbReference type="PANTHER" id="PTHR11208:SF45">
    <property type="entry name" value="SPLICING FACTOR 1"/>
    <property type="match status" value="1"/>
</dbReference>
<dbReference type="GO" id="GO:0005681">
    <property type="term" value="C:spliceosomal complex"/>
    <property type="evidence" value="ECO:0007669"/>
    <property type="project" value="UniProtKB-KW"/>
</dbReference>
<feature type="region of interest" description="Disordered" evidence="14">
    <location>
        <begin position="360"/>
        <end position="659"/>
    </location>
</feature>
<sequence>MSLETIYGRGRTRTRQENITDDGKWSGRPKLQATFEPGITVQTVITKSLTDEQIKEITTLGRLSEIEHMLKTNSYVPDERNRSPSPAPTYNSKGQRTNTRELRYKNKFMNERDELILDLLQNVPEYEAPFWYRRMKHITGKLFVPTEEHPEINFMGLLIGPRGNTLRRIERESGAKIGLRGKGSVKGGNANSASSEKMLLEEPLHCQIVADTREQVAKAKKLCQEVIDKAIYSGPGENDFKRNQLKELAILNGTLREESEHICSLCGEKGHTRHDCPNKRKIDYVSTLVCSKCGNVGHLAKDCRLSVGQYATDANTGAARTIMDAGQDKNKAMDDEFASMMRDLNGEDQPEDQNDEGALQISENTENQVTRSESQYSNSPREYSNNPGQYSNSSRHFSNHSDMNMNRGQSQNLYQSGHRPDYYPGSSEGYSREYGGSNNGYNADYRSHSYNDNRNKARGRSEYHNPARFSDHRHDQPPSYSQEMRNSSRFNIGPSDYHHSSSFRGSDRSRYGDNESRWHDDRPHGYNNGYNGRDNADRNVQRPYNGGNRQYSGGESHYETSSQNWNHRDTQYSSGNYREEMSSYGQGQHHGYAEKRHYTEDRNSNYNGKRPRFESAAPQPKLQAPPGFYSDNSVSRQRAPPPPPSNRPRRPPPPPGGSR</sequence>
<reference evidence="16" key="1">
    <citation type="submission" date="2020-10" db="EMBL/GenBank/DDBJ databases">
        <authorList>
            <person name="Palmer J.M."/>
        </authorList>
    </citation>
    <scope>NUCLEOTIDE SEQUENCE</scope>
    <source>
        <strain evidence="16">UCD 2041</strain>
    </source>
</reference>
<reference evidence="16" key="2">
    <citation type="journal article" name="BMC Genomics">
        <title>New genome assemblies reveal patterns of domestication and adaptation across Brettanomyces (Dekkera) species.</title>
        <authorList>
            <person name="Roach M.J."/>
            <person name="Borneman A.R."/>
        </authorList>
    </citation>
    <scope>NUCLEOTIDE SEQUENCE</scope>
    <source>
        <strain evidence="16">UCD 2041</strain>
    </source>
</reference>
<keyword evidence="7 13" id="KW-0862">Zinc</keyword>
<evidence type="ECO:0000313" key="17">
    <source>
        <dbReference type="Proteomes" id="UP000663131"/>
    </source>
</evidence>
<dbReference type="KEGG" id="bbrx:BRETT_001780"/>
<dbReference type="GO" id="GO:0003729">
    <property type="term" value="F:mRNA binding"/>
    <property type="evidence" value="ECO:0007669"/>
    <property type="project" value="TreeGrafter"/>
</dbReference>
<evidence type="ECO:0000259" key="15">
    <source>
        <dbReference type="PROSITE" id="PS50158"/>
    </source>
</evidence>
<keyword evidence="4 13" id="KW-0507">mRNA processing</keyword>
<dbReference type="AlphaFoldDB" id="A0A871R6H9"/>